<protein>
    <submittedName>
        <fullName evidence="2">Uncharacterized protein</fullName>
    </submittedName>
</protein>
<feature type="region of interest" description="Disordered" evidence="1">
    <location>
        <begin position="101"/>
        <end position="140"/>
    </location>
</feature>
<evidence type="ECO:0000313" key="3">
    <source>
        <dbReference type="Proteomes" id="UP000594364"/>
    </source>
</evidence>
<dbReference type="AlphaFoldDB" id="A0A7S9KRN0"/>
<sequence>MPGNGDHEGNMVYLLNAIRKNVRAARSGKLMRWMCEVALYREVESAASTDPTIEHRISEKHNLYRFRYHYNLGKRYSMVTGGHGGMPALLPLDSTNTLGITPHKDVQSMRGTTSNGRAGHTRRHRQGRRPPVSLRANAGS</sequence>
<evidence type="ECO:0000313" key="2">
    <source>
        <dbReference type="EMBL" id="QPG99457.1"/>
    </source>
</evidence>
<dbReference type="Proteomes" id="UP000594364">
    <property type="component" value="Chromosome 3"/>
</dbReference>
<name>A0A7S9KRN0_EPIFF</name>
<feature type="compositionally biased region" description="Basic residues" evidence="1">
    <location>
        <begin position="119"/>
        <end position="128"/>
    </location>
</feature>
<gene>
    <name evidence="2" type="ORF">C2857_001825</name>
</gene>
<keyword evidence="3" id="KW-1185">Reference proteome</keyword>
<accession>A0A7S9KRN0</accession>
<reference evidence="2 3" key="1">
    <citation type="journal article" date="2018" name="PLoS Genet.">
        <title>Repeat elements organise 3D genome structure and mediate transcription in the filamentous fungus Epichloe festucae.</title>
        <authorList>
            <person name="Winter D.J."/>
            <person name="Ganley A.R.D."/>
            <person name="Young C.A."/>
            <person name="Liachko I."/>
            <person name="Schardl C.L."/>
            <person name="Dupont P.Y."/>
            <person name="Berry D."/>
            <person name="Ram A."/>
            <person name="Scott B."/>
            <person name="Cox M.P."/>
        </authorList>
    </citation>
    <scope>NUCLEOTIDE SEQUENCE [LARGE SCALE GENOMIC DNA]</scope>
    <source>
        <strain evidence="2 3">Fl1</strain>
    </source>
</reference>
<dbReference type="EMBL" id="CP031387">
    <property type="protein sequence ID" value="QPG99457.1"/>
    <property type="molecule type" value="Genomic_DNA"/>
</dbReference>
<organism evidence="2 3">
    <name type="scientific">Epichloe festucae (strain Fl1)</name>
    <dbReference type="NCBI Taxonomy" id="877507"/>
    <lineage>
        <taxon>Eukaryota</taxon>
        <taxon>Fungi</taxon>
        <taxon>Dikarya</taxon>
        <taxon>Ascomycota</taxon>
        <taxon>Pezizomycotina</taxon>
        <taxon>Sordariomycetes</taxon>
        <taxon>Hypocreomycetidae</taxon>
        <taxon>Hypocreales</taxon>
        <taxon>Clavicipitaceae</taxon>
        <taxon>Epichloe</taxon>
    </lineage>
</organism>
<proteinExistence type="predicted"/>
<evidence type="ECO:0000256" key="1">
    <source>
        <dbReference type="SAM" id="MobiDB-lite"/>
    </source>
</evidence>